<keyword evidence="12" id="KW-0472">Membrane</keyword>
<dbReference type="AlphaFoldDB" id="A0A8T7LTS3"/>
<dbReference type="GO" id="GO:0005737">
    <property type="term" value="C:cytoplasm"/>
    <property type="evidence" value="ECO:0007669"/>
    <property type="project" value="TreeGrafter"/>
</dbReference>
<evidence type="ECO:0000256" key="3">
    <source>
        <dbReference type="ARBA" id="ARBA00005100"/>
    </source>
</evidence>
<dbReference type="Pfam" id="PF16363">
    <property type="entry name" value="GDP_Man_Dehyd"/>
    <property type="match status" value="1"/>
</dbReference>
<evidence type="ECO:0000259" key="15">
    <source>
        <dbReference type="Pfam" id="PF16363"/>
    </source>
</evidence>
<evidence type="ECO:0000313" key="19">
    <source>
        <dbReference type="Proteomes" id="UP001431572"/>
    </source>
</evidence>
<evidence type="ECO:0000313" key="18">
    <source>
        <dbReference type="Proteomes" id="UP000521676"/>
    </source>
</evidence>
<evidence type="ECO:0000256" key="10">
    <source>
        <dbReference type="ARBA" id="ARBA00023027"/>
    </source>
</evidence>
<evidence type="ECO:0000256" key="2">
    <source>
        <dbReference type="ARBA" id="ARBA00004447"/>
    </source>
</evidence>
<comment type="similarity">
    <text evidence="4">Belongs to the NAD(P)-dependent epimerase/dehydratase family. UDP-glucuronic acid decarboxylase subfamily.</text>
</comment>
<evidence type="ECO:0000256" key="4">
    <source>
        <dbReference type="ARBA" id="ARBA00007505"/>
    </source>
</evidence>
<comment type="subcellular location">
    <subcellularLocation>
        <location evidence="2">Golgi apparatus</location>
        <location evidence="2">Golgi stack membrane</location>
        <topology evidence="2">Single-pass type II membrane protein</topology>
    </subcellularLocation>
</comment>
<evidence type="ECO:0000256" key="5">
    <source>
        <dbReference type="ARBA" id="ARBA00012290"/>
    </source>
</evidence>
<evidence type="ECO:0000256" key="6">
    <source>
        <dbReference type="ARBA" id="ARBA00022692"/>
    </source>
</evidence>
<comment type="cofactor">
    <cofactor evidence="1">
        <name>NAD(+)</name>
        <dbReference type="ChEBI" id="CHEBI:57540"/>
    </cofactor>
</comment>
<evidence type="ECO:0000256" key="12">
    <source>
        <dbReference type="ARBA" id="ARBA00023136"/>
    </source>
</evidence>
<dbReference type="GO" id="GO:0070403">
    <property type="term" value="F:NAD+ binding"/>
    <property type="evidence" value="ECO:0007669"/>
    <property type="project" value="InterPro"/>
</dbReference>
<evidence type="ECO:0000256" key="1">
    <source>
        <dbReference type="ARBA" id="ARBA00001911"/>
    </source>
</evidence>
<dbReference type="RefSeq" id="WP_341469207.1">
    <property type="nucleotide sequence ID" value="NZ_CP128399.1"/>
</dbReference>
<sequence>MRVLVAGGAGFIGSHLCEALLAQGHQVIAIDNFITGNIHNIAHLIGHSYFEFHEHDIIEPLKIESGPVDAIFHLASPASPVGYSRHPIETHLVNSVGTHNLLKMALLDKAKFLITSTSEAYGDPLVHPQREDYWGNVNPVGPRSCYDESKRFSESLTMEYVRQFGLNARIVRLFNTYGPRNDPQDGRVVPNFIMQALNGHDLTIYGTGMQTRSFCYVSDLVAGLLKAMHTEGTAGEVINLGNPDERTITNFAQVVANIVNPDVEIVYLPGRVDDPNRRCPDITKARTLLNWEPKVSLEEGIRLTAEYFRELINKPLDNIELLAS</sequence>
<dbReference type="Proteomes" id="UP000521676">
    <property type="component" value="Unassembled WGS sequence"/>
</dbReference>
<dbReference type="EMBL" id="JACATZ010000001">
    <property type="protein sequence ID" value="NWJ45438.1"/>
    <property type="molecule type" value="Genomic_DNA"/>
</dbReference>
<comment type="pathway">
    <text evidence="3">Nucleotide-sugar biosynthesis; UDP-alpha-D-xylose biosynthesis; UDP-alpha-D-xylose from UDP-alpha-D-glucuronate: step 1/1.</text>
</comment>
<keyword evidence="13" id="KW-0325">Glycoprotein</keyword>
<dbReference type="InterPro" id="IPR044516">
    <property type="entry name" value="UXS-like"/>
</dbReference>
<keyword evidence="8" id="KW-0735">Signal-anchor</keyword>
<proteinExistence type="inferred from homology"/>
<dbReference type="SUPFAM" id="SSF51735">
    <property type="entry name" value="NAD(P)-binding Rossmann-fold domains"/>
    <property type="match status" value="1"/>
</dbReference>
<dbReference type="GO" id="GO:0042732">
    <property type="term" value="P:D-xylose metabolic process"/>
    <property type="evidence" value="ECO:0007669"/>
    <property type="project" value="InterPro"/>
</dbReference>
<protein>
    <recommendedName>
        <fullName evidence="5">UDP-glucuronate decarboxylase</fullName>
        <ecNumber evidence="5">4.1.1.35</ecNumber>
    </recommendedName>
</protein>
<dbReference type="PANTHER" id="PTHR43078">
    <property type="entry name" value="UDP-GLUCURONIC ACID DECARBOXYLASE-RELATED"/>
    <property type="match status" value="1"/>
</dbReference>
<keyword evidence="6" id="KW-0812">Transmembrane</keyword>
<reference evidence="16 18" key="1">
    <citation type="submission" date="2020-06" db="EMBL/GenBank/DDBJ databases">
        <title>Anoxygenic phototrophic Chloroflexota member uses a Type I reaction center.</title>
        <authorList>
            <person name="Tsuji J.M."/>
            <person name="Shaw N.A."/>
            <person name="Nagashima S."/>
            <person name="Venkiteswaran J."/>
            <person name="Schiff S.L."/>
            <person name="Hanada S."/>
            <person name="Tank M."/>
            <person name="Neufeld J.D."/>
        </authorList>
    </citation>
    <scope>NUCLEOTIDE SEQUENCE [LARGE SCALE GENOMIC DNA]</scope>
    <source>
        <strain evidence="16">L227-S17</strain>
    </source>
</reference>
<dbReference type="InterPro" id="IPR036291">
    <property type="entry name" value="NAD(P)-bd_dom_sf"/>
</dbReference>
<dbReference type="EC" id="4.1.1.35" evidence="5"/>
<organism evidence="16 18">
    <name type="scientific">Candidatus Chlorohelix allophototropha</name>
    <dbReference type="NCBI Taxonomy" id="3003348"/>
    <lineage>
        <taxon>Bacteria</taxon>
        <taxon>Bacillati</taxon>
        <taxon>Chloroflexota</taxon>
        <taxon>Chloroflexia</taxon>
        <taxon>Candidatus Chloroheliales</taxon>
        <taxon>Candidatus Chloroheliaceae</taxon>
        <taxon>Candidatus Chlorohelix</taxon>
    </lineage>
</organism>
<dbReference type="FunFam" id="3.40.50.720:FF:000065">
    <property type="entry name" value="UDP-glucuronic acid decarboxylase 1"/>
    <property type="match status" value="1"/>
</dbReference>
<evidence type="ECO:0000256" key="7">
    <source>
        <dbReference type="ARBA" id="ARBA00022793"/>
    </source>
</evidence>
<gene>
    <name evidence="16" type="ORF">HXX08_06115</name>
    <name evidence="17" type="ORF">OZ401_000571</name>
</gene>
<evidence type="ECO:0000256" key="13">
    <source>
        <dbReference type="ARBA" id="ARBA00023180"/>
    </source>
</evidence>
<keyword evidence="7" id="KW-0210">Decarboxylase</keyword>
<evidence type="ECO:0000256" key="11">
    <source>
        <dbReference type="ARBA" id="ARBA00023034"/>
    </source>
</evidence>
<dbReference type="InterPro" id="IPR016040">
    <property type="entry name" value="NAD(P)-bd_dom"/>
</dbReference>
<keyword evidence="19" id="KW-1185">Reference proteome</keyword>
<dbReference type="PANTHER" id="PTHR43078:SF6">
    <property type="entry name" value="UDP-GLUCURONIC ACID DECARBOXYLASE 1"/>
    <property type="match status" value="1"/>
</dbReference>
<evidence type="ECO:0000313" key="17">
    <source>
        <dbReference type="EMBL" id="WJW67311.1"/>
    </source>
</evidence>
<feature type="domain" description="NAD(P)-binding" evidence="15">
    <location>
        <begin position="4"/>
        <end position="303"/>
    </location>
</feature>
<keyword evidence="11" id="KW-0333">Golgi apparatus</keyword>
<dbReference type="GO" id="GO:0048040">
    <property type="term" value="F:UDP-glucuronate decarboxylase activity"/>
    <property type="evidence" value="ECO:0007669"/>
    <property type="project" value="UniProtKB-EC"/>
</dbReference>
<dbReference type="Proteomes" id="UP001431572">
    <property type="component" value="Chromosome 1"/>
</dbReference>
<keyword evidence="10" id="KW-0520">NAD</keyword>
<name>A0A8T7LTS3_9CHLR</name>
<keyword evidence="14" id="KW-0456">Lyase</keyword>
<evidence type="ECO:0000313" key="16">
    <source>
        <dbReference type="EMBL" id="NWJ45438.1"/>
    </source>
</evidence>
<evidence type="ECO:0000256" key="9">
    <source>
        <dbReference type="ARBA" id="ARBA00022989"/>
    </source>
</evidence>
<dbReference type="EMBL" id="CP128399">
    <property type="protein sequence ID" value="WJW67311.1"/>
    <property type="molecule type" value="Genomic_DNA"/>
</dbReference>
<dbReference type="Gene3D" id="3.40.50.720">
    <property type="entry name" value="NAD(P)-binding Rossmann-like Domain"/>
    <property type="match status" value="1"/>
</dbReference>
<keyword evidence="9" id="KW-1133">Transmembrane helix</keyword>
<accession>A0A8T7LTS3</accession>
<reference evidence="17" key="2">
    <citation type="journal article" date="2024" name="Nature">
        <title>Anoxygenic phototroph of the Chloroflexota uses a type I reaction centre.</title>
        <authorList>
            <person name="Tsuji J.M."/>
            <person name="Shaw N.A."/>
            <person name="Nagashima S."/>
            <person name="Venkiteswaran J.J."/>
            <person name="Schiff S.L."/>
            <person name="Watanabe T."/>
            <person name="Fukui M."/>
            <person name="Hanada S."/>
            <person name="Tank M."/>
            <person name="Neufeld J.D."/>
        </authorList>
    </citation>
    <scope>NUCLEOTIDE SEQUENCE</scope>
    <source>
        <strain evidence="17">L227-S17</strain>
    </source>
</reference>
<evidence type="ECO:0000256" key="8">
    <source>
        <dbReference type="ARBA" id="ARBA00022968"/>
    </source>
</evidence>
<dbReference type="CDD" id="cd05230">
    <property type="entry name" value="UGD_SDR_e"/>
    <property type="match status" value="1"/>
</dbReference>
<evidence type="ECO:0000256" key="14">
    <source>
        <dbReference type="ARBA" id="ARBA00023239"/>
    </source>
</evidence>